<protein>
    <submittedName>
        <fullName evidence="2">Uncharacterized protein</fullName>
    </submittedName>
</protein>
<gene>
    <name evidence="2" type="ORF">RRF57_007364</name>
</gene>
<feature type="compositionally biased region" description="Basic residues" evidence="1">
    <location>
        <begin position="153"/>
        <end position="163"/>
    </location>
</feature>
<evidence type="ECO:0000256" key="1">
    <source>
        <dbReference type="SAM" id="MobiDB-lite"/>
    </source>
</evidence>
<accession>A0AAN7UG26</accession>
<sequence>MPAPQEPQQQAPMEMTSTSAPGIVTQQPTTEPQPDMSLRGGEEAGRRNGQAPSPPPPSPTPTLRPGKYRNPSTLFPLRLKSAPSTSYTKPEEPKKRKKILEIDVSRSDISDKGLSSHPKINTQSANESTWYSLSAEEDQRISGSSSSSGKGTAKAKTKTKSKRASWPNTSGNKAKVESKDILDGNLEIQQGESKQDKGNGKGEAKVGLGHADKSCLDDGNVHDHRTIPTRRESLLPLICPVIHEDPEEE</sequence>
<feature type="compositionally biased region" description="Polar residues" evidence="1">
    <location>
        <begin position="16"/>
        <end position="32"/>
    </location>
</feature>
<evidence type="ECO:0000313" key="3">
    <source>
        <dbReference type="Proteomes" id="UP001305414"/>
    </source>
</evidence>
<feature type="region of interest" description="Disordered" evidence="1">
    <location>
        <begin position="1"/>
        <end position="206"/>
    </location>
</feature>
<name>A0AAN7UG26_9PEZI</name>
<comment type="caution">
    <text evidence="2">The sequence shown here is derived from an EMBL/GenBank/DDBJ whole genome shotgun (WGS) entry which is preliminary data.</text>
</comment>
<proteinExistence type="predicted"/>
<organism evidence="2 3">
    <name type="scientific">Xylaria bambusicola</name>
    <dbReference type="NCBI Taxonomy" id="326684"/>
    <lineage>
        <taxon>Eukaryota</taxon>
        <taxon>Fungi</taxon>
        <taxon>Dikarya</taxon>
        <taxon>Ascomycota</taxon>
        <taxon>Pezizomycotina</taxon>
        <taxon>Sordariomycetes</taxon>
        <taxon>Xylariomycetidae</taxon>
        <taxon>Xylariales</taxon>
        <taxon>Xylariaceae</taxon>
        <taxon>Xylaria</taxon>
    </lineage>
</organism>
<dbReference type="EMBL" id="JAWHQM010000020">
    <property type="protein sequence ID" value="KAK5631650.1"/>
    <property type="molecule type" value="Genomic_DNA"/>
</dbReference>
<keyword evidence="3" id="KW-1185">Reference proteome</keyword>
<reference evidence="2 3" key="1">
    <citation type="submission" date="2023-10" db="EMBL/GenBank/DDBJ databases">
        <title>Draft genome sequence of Xylaria bambusicola isolate GMP-LS, the root and basal stem rot pathogen of sugarcane in Indonesia.</title>
        <authorList>
            <person name="Selvaraj P."/>
            <person name="Muralishankar V."/>
            <person name="Muruganantham S."/>
            <person name="Sp S."/>
            <person name="Haryani S."/>
            <person name="Lau K.J.X."/>
            <person name="Naqvi N.I."/>
        </authorList>
    </citation>
    <scope>NUCLEOTIDE SEQUENCE [LARGE SCALE GENOMIC DNA]</scope>
    <source>
        <strain evidence="2">GMP-LS</strain>
    </source>
</reference>
<evidence type="ECO:0000313" key="2">
    <source>
        <dbReference type="EMBL" id="KAK5631650.1"/>
    </source>
</evidence>
<feature type="compositionally biased region" description="Low complexity" evidence="1">
    <location>
        <begin position="1"/>
        <end position="15"/>
    </location>
</feature>
<feature type="compositionally biased region" description="Low complexity" evidence="1">
    <location>
        <begin position="142"/>
        <end position="152"/>
    </location>
</feature>
<feature type="compositionally biased region" description="Polar residues" evidence="1">
    <location>
        <begin position="118"/>
        <end position="132"/>
    </location>
</feature>
<dbReference type="Proteomes" id="UP001305414">
    <property type="component" value="Unassembled WGS sequence"/>
</dbReference>
<dbReference type="AlphaFoldDB" id="A0AAN7UG26"/>
<feature type="compositionally biased region" description="Basic and acidic residues" evidence="1">
    <location>
        <begin position="193"/>
        <end position="206"/>
    </location>
</feature>
<feature type="compositionally biased region" description="Basic and acidic residues" evidence="1">
    <location>
        <begin position="89"/>
        <end position="111"/>
    </location>
</feature>
<feature type="compositionally biased region" description="Pro residues" evidence="1">
    <location>
        <begin position="52"/>
        <end position="62"/>
    </location>
</feature>